<organism evidence="7 8">
    <name type="scientific">Membranihabitans marinus</name>
    <dbReference type="NCBI Taxonomy" id="1227546"/>
    <lineage>
        <taxon>Bacteria</taxon>
        <taxon>Pseudomonadati</taxon>
        <taxon>Bacteroidota</taxon>
        <taxon>Saprospiria</taxon>
        <taxon>Saprospirales</taxon>
        <taxon>Saprospiraceae</taxon>
        <taxon>Membranihabitans</taxon>
    </lineage>
</organism>
<dbReference type="InterPro" id="IPR018392">
    <property type="entry name" value="LysM"/>
</dbReference>
<comment type="caution">
    <text evidence="7">The sequence shown here is derived from an EMBL/GenBank/DDBJ whole genome shotgun (WGS) entry which is preliminary data.</text>
</comment>
<dbReference type="InterPro" id="IPR002901">
    <property type="entry name" value="MGlyc_endo_b_GlcNAc-like_dom"/>
</dbReference>
<dbReference type="PROSITE" id="PS51782">
    <property type="entry name" value="LYSM"/>
    <property type="match status" value="3"/>
</dbReference>
<dbReference type="PANTHER" id="PTHR33308">
    <property type="entry name" value="PEPTIDOGLYCAN HYDROLASE FLGJ"/>
    <property type="match status" value="1"/>
</dbReference>
<gene>
    <name evidence="7" type="ORF">KUV50_07760</name>
</gene>
<dbReference type="EMBL" id="JAHVHU010000007">
    <property type="protein sequence ID" value="MBY5958020.1"/>
    <property type="molecule type" value="Genomic_DNA"/>
</dbReference>
<evidence type="ECO:0000256" key="5">
    <source>
        <dbReference type="SAM" id="MobiDB-lite"/>
    </source>
</evidence>
<keyword evidence="8" id="KW-1185">Reference proteome</keyword>
<feature type="domain" description="LysM" evidence="6">
    <location>
        <begin position="235"/>
        <end position="281"/>
    </location>
</feature>
<dbReference type="GO" id="GO:0031640">
    <property type="term" value="P:killing of cells of another organism"/>
    <property type="evidence" value="ECO:0007669"/>
    <property type="project" value="UniProtKB-KW"/>
</dbReference>
<dbReference type="GO" id="GO:0004040">
    <property type="term" value="F:amidase activity"/>
    <property type="evidence" value="ECO:0007669"/>
    <property type="project" value="InterPro"/>
</dbReference>
<dbReference type="AlphaFoldDB" id="A0A953L8S0"/>
<sequence length="474" mass="54601">MRIFITFFLLVNVVIGYSYSKQEVMDYIELYKLIAVEEMQENGIPASIKMAQAILESNAGKSDLALQANNHFGIKCGGVWSGPTYYKKDDDRDRRGRLIKSCFRVFVDAEDSFRAHSQFLLDPKKTHRYGPLFDLNKNDYKSWAWGLSKAGYATNPAYANLLIHLIEKYALYTFDYYEDSNVKYVNPSDLVVEPRDITKTRPAKKVKPQNRIVSRPEEPVQRRAVEHRIEINRREVVKVAQGQTMEQLARKYEISPRKILKYNDNNLELDENLEDGMFVYLEKKRIWYRGSKRFHVVQEGEDLSRISQIYGIRLSTLERKNKIRADMVPVPGEKIFLKGRARGDEIPVTYDDVDIVPSAKVTEPVLAEQLDMESQSKTFNAQVTPPTSTPESAPEVQVPVIDLSKKDVTDSSSVIRKKQTRTEPKQDFIEYEVVKGDTLYGISRKFGVSVDSIRQNNHLRSNQIQIGQQLKIVQ</sequence>
<dbReference type="Gene3D" id="1.10.530.10">
    <property type="match status" value="1"/>
</dbReference>
<dbReference type="Pfam" id="PF01832">
    <property type="entry name" value="Glucosaminidase"/>
    <property type="match status" value="1"/>
</dbReference>
<evidence type="ECO:0000259" key="6">
    <source>
        <dbReference type="PROSITE" id="PS51782"/>
    </source>
</evidence>
<protein>
    <recommendedName>
        <fullName evidence="4">Peptidoglycan hydrolase</fullName>
    </recommendedName>
</protein>
<dbReference type="SMART" id="SM00047">
    <property type="entry name" value="LYZ2"/>
    <property type="match status" value="1"/>
</dbReference>
<dbReference type="InterPro" id="IPR051056">
    <property type="entry name" value="Glycosyl_Hydrolase_73"/>
</dbReference>
<feature type="compositionally biased region" description="Low complexity" evidence="5">
    <location>
        <begin position="384"/>
        <end position="395"/>
    </location>
</feature>
<dbReference type="Pfam" id="PF01476">
    <property type="entry name" value="LysM"/>
    <property type="match status" value="3"/>
</dbReference>
<feature type="domain" description="LysM" evidence="6">
    <location>
        <begin position="293"/>
        <end position="337"/>
    </location>
</feature>
<name>A0A953L8S0_9BACT</name>
<dbReference type="Proteomes" id="UP000753961">
    <property type="component" value="Unassembled WGS sequence"/>
</dbReference>
<keyword evidence="2" id="KW-0081">Bacteriolytic enzyme</keyword>
<evidence type="ECO:0000313" key="8">
    <source>
        <dbReference type="Proteomes" id="UP000753961"/>
    </source>
</evidence>
<feature type="region of interest" description="Disordered" evidence="5">
    <location>
        <begin position="376"/>
        <end position="395"/>
    </location>
</feature>
<accession>A0A953L8S0</accession>
<reference evidence="7" key="1">
    <citation type="submission" date="2021-06" db="EMBL/GenBank/DDBJ databases">
        <title>44 bacteria genomes isolated from Dapeng, Shenzhen.</title>
        <authorList>
            <person name="Zheng W."/>
            <person name="Yu S."/>
            <person name="Huang Y."/>
        </authorList>
    </citation>
    <scope>NUCLEOTIDE SEQUENCE</scope>
    <source>
        <strain evidence="7">DP5N28-2</strain>
    </source>
</reference>
<keyword evidence="3" id="KW-0378">Hydrolase</keyword>
<dbReference type="SUPFAM" id="SSF54106">
    <property type="entry name" value="LysM domain"/>
    <property type="match status" value="2"/>
</dbReference>
<dbReference type="InterPro" id="IPR036779">
    <property type="entry name" value="LysM_dom_sf"/>
</dbReference>
<evidence type="ECO:0000256" key="4">
    <source>
        <dbReference type="ARBA" id="ARBA00032108"/>
    </source>
</evidence>
<evidence type="ECO:0000256" key="2">
    <source>
        <dbReference type="ARBA" id="ARBA00022638"/>
    </source>
</evidence>
<evidence type="ECO:0000313" key="7">
    <source>
        <dbReference type="EMBL" id="MBY5958020.1"/>
    </source>
</evidence>
<keyword evidence="1" id="KW-0929">Antimicrobial</keyword>
<dbReference type="GO" id="GO:0042742">
    <property type="term" value="P:defense response to bacterium"/>
    <property type="evidence" value="ECO:0007669"/>
    <property type="project" value="UniProtKB-KW"/>
</dbReference>
<evidence type="ECO:0000256" key="1">
    <source>
        <dbReference type="ARBA" id="ARBA00022529"/>
    </source>
</evidence>
<dbReference type="PANTHER" id="PTHR33308:SF9">
    <property type="entry name" value="PEPTIDOGLYCAN HYDROLASE FLGJ"/>
    <property type="match status" value="1"/>
</dbReference>
<dbReference type="SMART" id="SM00257">
    <property type="entry name" value="LysM"/>
    <property type="match status" value="3"/>
</dbReference>
<dbReference type="Gene3D" id="3.10.350.10">
    <property type="entry name" value="LysM domain"/>
    <property type="match status" value="2"/>
</dbReference>
<proteinExistence type="predicted"/>
<dbReference type="RefSeq" id="WP_222579556.1">
    <property type="nucleotide sequence ID" value="NZ_JAHVHU010000007.1"/>
</dbReference>
<feature type="domain" description="LysM" evidence="6">
    <location>
        <begin position="429"/>
        <end position="472"/>
    </location>
</feature>
<evidence type="ECO:0000256" key="3">
    <source>
        <dbReference type="ARBA" id="ARBA00022801"/>
    </source>
</evidence>
<dbReference type="CDD" id="cd00118">
    <property type="entry name" value="LysM"/>
    <property type="match status" value="2"/>
</dbReference>